<reference evidence="9 10" key="1">
    <citation type="submission" date="2019-05" db="EMBL/GenBank/DDBJ databases">
        <authorList>
            <consortium name="Science for Life Laboratories"/>
        </authorList>
    </citation>
    <scope>NUCLEOTIDE SEQUENCE [LARGE SCALE GENOMIC DNA]</scope>
    <source>
        <strain evidence="9">Soil9</strain>
    </source>
</reference>
<dbReference type="InterPro" id="IPR043502">
    <property type="entry name" value="DNA/RNA_pol_sf"/>
</dbReference>
<name>A0A6P2D1F8_9BACT</name>
<dbReference type="SUPFAM" id="SSF56672">
    <property type="entry name" value="DNA/RNA polymerases"/>
    <property type="match status" value="1"/>
</dbReference>
<dbReference type="Gene3D" id="1.10.150.20">
    <property type="entry name" value="5' to 3' exonuclease, C-terminal subdomain"/>
    <property type="match status" value="1"/>
</dbReference>
<dbReference type="EMBL" id="LR593886">
    <property type="protein sequence ID" value="VTR95168.1"/>
    <property type="molecule type" value="Genomic_DNA"/>
</dbReference>
<dbReference type="Pfam" id="PF00476">
    <property type="entry name" value="DNA_pol_A"/>
    <property type="match status" value="1"/>
</dbReference>
<dbReference type="Gene3D" id="3.30.420.10">
    <property type="entry name" value="Ribonuclease H-like superfamily/Ribonuclease H"/>
    <property type="match status" value="1"/>
</dbReference>
<evidence type="ECO:0000313" key="9">
    <source>
        <dbReference type="EMBL" id="VTR95168.1"/>
    </source>
</evidence>
<keyword evidence="4" id="KW-0808">Transferase</keyword>
<evidence type="ECO:0000256" key="2">
    <source>
        <dbReference type="ARBA" id="ARBA00012417"/>
    </source>
</evidence>
<proteinExistence type="inferred from homology"/>
<feature type="domain" description="DNA-directed DNA polymerase family A palm" evidence="8">
    <location>
        <begin position="222"/>
        <end position="417"/>
    </location>
</feature>
<keyword evidence="6 9" id="KW-0239">DNA-directed DNA polymerase</keyword>
<dbReference type="InterPro" id="IPR019760">
    <property type="entry name" value="DNA-dir_DNA_pol_A_CS"/>
</dbReference>
<dbReference type="CDD" id="cd08639">
    <property type="entry name" value="DNA_pol_A_Aquificae_like"/>
    <property type="match status" value="1"/>
</dbReference>
<comment type="similarity">
    <text evidence="1">Belongs to the DNA polymerase type-A family.</text>
</comment>
<accession>A0A6P2D1F8</accession>
<keyword evidence="10" id="KW-1185">Reference proteome</keyword>
<sequence>MLHAGDRTIGHALKELAHRHLGLALNKELPSADWSGALTGHVQYAARDAELPLALGDKLAAELAQAGLTNTAEIETGALPAATWAATHGVGFDRTTWEAGADAAEVRVRNLRGRLDELAPNAGNLFGVTNWNSVDDVTDAFARLGIALSFTGDDALAALDHPVAPVLRAYRAAAKLAGSYGREWLRHVAPDARVYATWKQIGAGASGRMSCKEPNLQQLPRNPRYRRCFAAPPGRVLVKADYSQIELRIAARITGDRRMLDAYRTGEDLHTTTARAVLGKTDVTKDDRQLAKSLNFGLLYGMGSRALAAYAASNFGVALTEAEAGRHRDTFFRTYPGLRAWHRGVPNGTVETCTRGGRRRIGVSAFTEKLNTPVQGTGADGLKRALALLWEHRSACPGAFPVLLVHDEIVVECDEAQQSEAAAWVRGAMADGMAPLIDPVPVEIEVSAGRSWGG</sequence>
<dbReference type="KEGG" id="gms:SOIL9_25460"/>
<dbReference type="PANTHER" id="PTHR10133">
    <property type="entry name" value="DNA POLYMERASE I"/>
    <property type="match status" value="1"/>
</dbReference>
<evidence type="ECO:0000256" key="4">
    <source>
        <dbReference type="ARBA" id="ARBA00022679"/>
    </source>
</evidence>
<evidence type="ECO:0000256" key="7">
    <source>
        <dbReference type="ARBA" id="ARBA00049244"/>
    </source>
</evidence>
<dbReference type="InterPro" id="IPR036397">
    <property type="entry name" value="RNaseH_sf"/>
</dbReference>
<dbReference type="InterPro" id="IPR001098">
    <property type="entry name" value="DNA-dir_DNA_pol_A_palm_dom"/>
</dbReference>
<dbReference type="PROSITE" id="PS00447">
    <property type="entry name" value="DNA_POLYMERASE_A"/>
    <property type="match status" value="1"/>
</dbReference>
<evidence type="ECO:0000256" key="3">
    <source>
        <dbReference type="ARBA" id="ARBA00020311"/>
    </source>
</evidence>
<dbReference type="AlphaFoldDB" id="A0A6P2D1F8"/>
<organism evidence="9 10">
    <name type="scientific">Gemmata massiliana</name>
    <dbReference type="NCBI Taxonomy" id="1210884"/>
    <lineage>
        <taxon>Bacteria</taxon>
        <taxon>Pseudomonadati</taxon>
        <taxon>Planctomycetota</taxon>
        <taxon>Planctomycetia</taxon>
        <taxon>Gemmatales</taxon>
        <taxon>Gemmataceae</taxon>
        <taxon>Gemmata</taxon>
    </lineage>
</organism>
<dbReference type="Proteomes" id="UP000464178">
    <property type="component" value="Chromosome"/>
</dbReference>
<evidence type="ECO:0000313" key="10">
    <source>
        <dbReference type="Proteomes" id="UP000464178"/>
    </source>
</evidence>
<gene>
    <name evidence="9" type="ORF">SOIL9_25460</name>
</gene>
<dbReference type="GO" id="GO:0003677">
    <property type="term" value="F:DNA binding"/>
    <property type="evidence" value="ECO:0007669"/>
    <property type="project" value="InterPro"/>
</dbReference>
<dbReference type="GO" id="GO:0003887">
    <property type="term" value="F:DNA-directed DNA polymerase activity"/>
    <property type="evidence" value="ECO:0007669"/>
    <property type="project" value="UniProtKB-KW"/>
</dbReference>
<evidence type="ECO:0000256" key="5">
    <source>
        <dbReference type="ARBA" id="ARBA00022695"/>
    </source>
</evidence>
<dbReference type="SMART" id="SM00482">
    <property type="entry name" value="POLAc"/>
    <property type="match status" value="1"/>
</dbReference>
<dbReference type="EC" id="2.7.7.7" evidence="2"/>
<dbReference type="PRINTS" id="PR00868">
    <property type="entry name" value="DNAPOLI"/>
</dbReference>
<dbReference type="GO" id="GO:0006302">
    <property type="term" value="P:double-strand break repair"/>
    <property type="evidence" value="ECO:0007669"/>
    <property type="project" value="TreeGrafter"/>
</dbReference>
<evidence type="ECO:0000256" key="6">
    <source>
        <dbReference type="ARBA" id="ARBA00022932"/>
    </source>
</evidence>
<dbReference type="InterPro" id="IPR002298">
    <property type="entry name" value="DNA_polymerase_A"/>
</dbReference>
<evidence type="ECO:0000259" key="8">
    <source>
        <dbReference type="SMART" id="SM00482"/>
    </source>
</evidence>
<dbReference type="GO" id="GO:0006261">
    <property type="term" value="P:DNA-templated DNA replication"/>
    <property type="evidence" value="ECO:0007669"/>
    <property type="project" value="InterPro"/>
</dbReference>
<dbReference type="InterPro" id="IPR012337">
    <property type="entry name" value="RNaseH-like_sf"/>
</dbReference>
<comment type="catalytic activity">
    <reaction evidence="7">
        <text>DNA(n) + a 2'-deoxyribonucleoside 5'-triphosphate = DNA(n+1) + diphosphate</text>
        <dbReference type="Rhea" id="RHEA:22508"/>
        <dbReference type="Rhea" id="RHEA-COMP:17339"/>
        <dbReference type="Rhea" id="RHEA-COMP:17340"/>
        <dbReference type="ChEBI" id="CHEBI:33019"/>
        <dbReference type="ChEBI" id="CHEBI:61560"/>
        <dbReference type="ChEBI" id="CHEBI:173112"/>
        <dbReference type="EC" id="2.7.7.7"/>
    </reaction>
</comment>
<dbReference type="SUPFAM" id="SSF53098">
    <property type="entry name" value="Ribonuclease H-like"/>
    <property type="match status" value="1"/>
</dbReference>
<dbReference type="Gene3D" id="3.30.70.370">
    <property type="match status" value="1"/>
</dbReference>
<dbReference type="PANTHER" id="PTHR10133:SF62">
    <property type="entry name" value="DNA POLYMERASE THETA"/>
    <property type="match status" value="1"/>
</dbReference>
<protein>
    <recommendedName>
        <fullName evidence="3">DNA polymerase I</fullName>
        <ecNumber evidence="2">2.7.7.7</ecNumber>
    </recommendedName>
</protein>
<keyword evidence="5" id="KW-0548">Nucleotidyltransferase</keyword>
<evidence type="ECO:0000256" key="1">
    <source>
        <dbReference type="ARBA" id="ARBA00007705"/>
    </source>
</evidence>